<sequence>MLFDLDGTIYQEGALISGAVEVLDLLKVSQIPFRFITNNTRMRKNKIVTMLGNMGLIISSDDIFAAPHAAVLYCQNKGYKKILLAVQDKEIAKDFSEFKLVKHNPEAVVLGDMGEEFTFKLINTLFNHILSGAELVSM</sequence>
<accession>A0A382NZG3</accession>
<proteinExistence type="predicted"/>
<dbReference type="InterPro" id="IPR006357">
    <property type="entry name" value="HAD-SF_hydro_IIA"/>
</dbReference>
<dbReference type="Gene3D" id="3.40.50.1000">
    <property type="entry name" value="HAD superfamily/HAD-like"/>
    <property type="match status" value="2"/>
</dbReference>
<dbReference type="EMBL" id="UINC01102956">
    <property type="protein sequence ID" value="SVC64971.1"/>
    <property type="molecule type" value="Genomic_DNA"/>
</dbReference>
<dbReference type="PANTHER" id="PTHR19288:SF46">
    <property type="entry name" value="HALOACID DEHALOGENASE-LIKE HYDROLASE DOMAIN-CONTAINING PROTEIN 2"/>
    <property type="match status" value="1"/>
</dbReference>
<protein>
    <submittedName>
        <fullName evidence="1">Uncharacterized protein</fullName>
    </submittedName>
</protein>
<name>A0A382NZG3_9ZZZZ</name>
<dbReference type="GO" id="GO:0005737">
    <property type="term" value="C:cytoplasm"/>
    <property type="evidence" value="ECO:0007669"/>
    <property type="project" value="TreeGrafter"/>
</dbReference>
<feature type="non-terminal residue" evidence="1">
    <location>
        <position position="138"/>
    </location>
</feature>
<organism evidence="1">
    <name type="scientific">marine metagenome</name>
    <dbReference type="NCBI Taxonomy" id="408172"/>
    <lineage>
        <taxon>unclassified sequences</taxon>
        <taxon>metagenomes</taxon>
        <taxon>ecological metagenomes</taxon>
    </lineage>
</organism>
<dbReference type="GO" id="GO:0016791">
    <property type="term" value="F:phosphatase activity"/>
    <property type="evidence" value="ECO:0007669"/>
    <property type="project" value="TreeGrafter"/>
</dbReference>
<dbReference type="AlphaFoldDB" id="A0A382NZG3"/>
<dbReference type="InterPro" id="IPR036412">
    <property type="entry name" value="HAD-like_sf"/>
</dbReference>
<dbReference type="InterPro" id="IPR023214">
    <property type="entry name" value="HAD_sf"/>
</dbReference>
<evidence type="ECO:0000313" key="1">
    <source>
        <dbReference type="EMBL" id="SVC64971.1"/>
    </source>
</evidence>
<dbReference type="PANTHER" id="PTHR19288">
    <property type="entry name" value="4-NITROPHENYLPHOSPHATASE-RELATED"/>
    <property type="match status" value="1"/>
</dbReference>
<gene>
    <name evidence="1" type="ORF">METZ01_LOCUS317825</name>
</gene>
<reference evidence="1" key="1">
    <citation type="submission" date="2018-05" db="EMBL/GenBank/DDBJ databases">
        <authorList>
            <person name="Lanie J.A."/>
            <person name="Ng W.-L."/>
            <person name="Kazmierczak K.M."/>
            <person name="Andrzejewski T.M."/>
            <person name="Davidsen T.M."/>
            <person name="Wayne K.J."/>
            <person name="Tettelin H."/>
            <person name="Glass J.I."/>
            <person name="Rusch D."/>
            <person name="Podicherti R."/>
            <person name="Tsui H.-C.T."/>
            <person name="Winkler M.E."/>
        </authorList>
    </citation>
    <scope>NUCLEOTIDE SEQUENCE</scope>
</reference>
<dbReference type="Pfam" id="PF13344">
    <property type="entry name" value="Hydrolase_6"/>
    <property type="match status" value="1"/>
</dbReference>
<dbReference type="SUPFAM" id="SSF56784">
    <property type="entry name" value="HAD-like"/>
    <property type="match status" value="1"/>
</dbReference>